<evidence type="ECO:0000259" key="1">
    <source>
        <dbReference type="PROSITE" id="PS50883"/>
    </source>
</evidence>
<dbReference type="PROSITE" id="PS50883">
    <property type="entry name" value="EAL"/>
    <property type="match status" value="1"/>
</dbReference>
<dbReference type="Proteomes" id="UP000322545">
    <property type="component" value="Unassembled WGS sequence"/>
</dbReference>
<dbReference type="PANTHER" id="PTHR33121:SF79">
    <property type="entry name" value="CYCLIC DI-GMP PHOSPHODIESTERASE PDED-RELATED"/>
    <property type="match status" value="1"/>
</dbReference>
<dbReference type="SMART" id="SM00052">
    <property type="entry name" value="EAL"/>
    <property type="match status" value="1"/>
</dbReference>
<organism evidence="2 3">
    <name type="scientific">Roseovarius litoreus</name>
    <dbReference type="NCBI Taxonomy" id="1155722"/>
    <lineage>
        <taxon>Bacteria</taxon>
        <taxon>Pseudomonadati</taxon>
        <taxon>Pseudomonadota</taxon>
        <taxon>Alphaproteobacteria</taxon>
        <taxon>Rhodobacterales</taxon>
        <taxon>Roseobacteraceae</taxon>
        <taxon>Roseovarius</taxon>
    </lineage>
</organism>
<dbReference type="RefSeq" id="WP_149778014.1">
    <property type="nucleotide sequence ID" value="NZ_FRCB01000001.1"/>
</dbReference>
<dbReference type="GO" id="GO:0071111">
    <property type="term" value="F:cyclic-guanylate-specific phosphodiesterase activity"/>
    <property type="evidence" value="ECO:0007669"/>
    <property type="project" value="InterPro"/>
</dbReference>
<gene>
    <name evidence="2" type="ORF">SAMN05443432_101450</name>
</gene>
<name>A0A1M7AHA8_9RHOB</name>
<dbReference type="CDD" id="cd01948">
    <property type="entry name" value="EAL"/>
    <property type="match status" value="1"/>
</dbReference>
<dbReference type="Gene3D" id="3.20.20.450">
    <property type="entry name" value="EAL domain"/>
    <property type="match status" value="1"/>
</dbReference>
<sequence>MRRKRQFADLPEGEDSALNYAIMKRDLSVLDMVEQAVIRKQLLLSYQTVVTTNDPSCAAFYEGLIRVLDDTGRIIPARDFMSAVETTETGRIIDCIALEKGLKLLARQPDLRLSLNMSARSIGYKRWVRTLSRRLDADPTLGERLILEITESSAMLIPELVIGFMQEFQAKGVSFALDDFGSGFTSFRYLRDFYFDIIKIDGQFIRGIANNPDNQVLTAALLSIADQFDMLTVAESVETAQDAAYLAAIGVDCLQGYYFGAPTIKPPWEQDPVHGLRA</sequence>
<dbReference type="SUPFAM" id="SSF141868">
    <property type="entry name" value="EAL domain-like"/>
    <property type="match status" value="1"/>
</dbReference>
<dbReference type="InterPro" id="IPR001633">
    <property type="entry name" value="EAL_dom"/>
</dbReference>
<accession>A0A1M7AHA8</accession>
<dbReference type="InterPro" id="IPR050706">
    <property type="entry name" value="Cyclic-di-GMP_PDE-like"/>
</dbReference>
<dbReference type="InterPro" id="IPR035919">
    <property type="entry name" value="EAL_sf"/>
</dbReference>
<reference evidence="2 3" key="1">
    <citation type="submission" date="2016-11" db="EMBL/GenBank/DDBJ databases">
        <authorList>
            <person name="Varghese N."/>
            <person name="Submissions S."/>
        </authorList>
    </citation>
    <scope>NUCLEOTIDE SEQUENCE [LARGE SCALE GENOMIC DNA]</scope>
    <source>
        <strain evidence="2 3">DSM 28249</strain>
    </source>
</reference>
<evidence type="ECO:0000313" key="2">
    <source>
        <dbReference type="EMBL" id="SHL42111.1"/>
    </source>
</evidence>
<feature type="domain" description="EAL" evidence="1">
    <location>
        <begin position="26"/>
        <end position="276"/>
    </location>
</feature>
<dbReference type="AlphaFoldDB" id="A0A1M7AHA8"/>
<dbReference type="PANTHER" id="PTHR33121">
    <property type="entry name" value="CYCLIC DI-GMP PHOSPHODIESTERASE PDEF"/>
    <property type="match status" value="1"/>
</dbReference>
<dbReference type="Pfam" id="PF00563">
    <property type="entry name" value="EAL"/>
    <property type="match status" value="1"/>
</dbReference>
<proteinExistence type="predicted"/>
<evidence type="ECO:0000313" key="3">
    <source>
        <dbReference type="Proteomes" id="UP000322545"/>
    </source>
</evidence>
<protein>
    <submittedName>
        <fullName evidence="2">EAL domain, c-di-GMP-specific phosphodiesterase class I (Or its enzymatically inactive variant)</fullName>
    </submittedName>
</protein>
<dbReference type="EMBL" id="FRCB01000001">
    <property type="protein sequence ID" value="SHL42111.1"/>
    <property type="molecule type" value="Genomic_DNA"/>
</dbReference>
<keyword evidence="3" id="KW-1185">Reference proteome</keyword>